<accession>A0A816JAT8</accession>
<proteinExistence type="predicted"/>
<evidence type="ECO:0000313" key="2">
    <source>
        <dbReference type="EMBL" id="CAF1843232.1"/>
    </source>
</evidence>
<organism evidence="2">
    <name type="scientific">Brassica napus</name>
    <name type="common">Rape</name>
    <dbReference type="NCBI Taxonomy" id="3708"/>
    <lineage>
        <taxon>Eukaryota</taxon>
        <taxon>Viridiplantae</taxon>
        <taxon>Streptophyta</taxon>
        <taxon>Embryophyta</taxon>
        <taxon>Tracheophyta</taxon>
        <taxon>Spermatophyta</taxon>
        <taxon>Magnoliopsida</taxon>
        <taxon>eudicotyledons</taxon>
        <taxon>Gunneridae</taxon>
        <taxon>Pentapetalae</taxon>
        <taxon>rosids</taxon>
        <taxon>malvids</taxon>
        <taxon>Brassicales</taxon>
        <taxon>Brassicaceae</taxon>
        <taxon>Brassiceae</taxon>
        <taxon>Brassica</taxon>
    </lineage>
</organism>
<reference evidence="2" key="1">
    <citation type="submission" date="2021-01" db="EMBL/GenBank/DDBJ databases">
        <authorList>
            <consortium name="Genoscope - CEA"/>
            <person name="William W."/>
        </authorList>
    </citation>
    <scope>NUCLEOTIDE SEQUENCE</scope>
</reference>
<protein>
    <submittedName>
        <fullName evidence="2">(rape) hypothetical protein</fullName>
    </submittedName>
</protein>
<gene>
    <name evidence="2" type="ORF">DARMORV10_C04P30850.1</name>
</gene>
<dbReference type="AlphaFoldDB" id="A0A816JAT8"/>
<feature type="compositionally biased region" description="Basic residues" evidence="1">
    <location>
        <begin position="1"/>
        <end position="10"/>
    </location>
</feature>
<sequence>MRKPKTKKKVKISDEETPPQNEIGVTPIIPIESQAQPGWGLWPDDVKDDSVIYLEQFIADQHIPSTNKCGMVGLHQSLSSRSQRTGLRRRLLVLSNL</sequence>
<evidence type="ECO:0000256" key="1">
    <source>
        <dbReference type="SAM" id="MobiDB-lite"/>
    </source>
</evidence>
<feature type="region of interest" description="Disordered" evidence="1">
    <location>
        <begin position="1"/>
        <end position="23"/>
    </location>
</feature>
<dbReference type="Proteomes" id="UP001295469">
    <property type="component" value="Chromosome C04"/>
</dbReference>
<dbReference type="EMBL" id="HG994368">
    <property type="protein sequence ID" value="CAF1843232.1"/>
    <property type="molecule type" value="Genomic_DNA"/>
</dbReference>
<name>A0A816JAT8_BRANA</name>